<gene>
    <name evidence="1" type="ORF">F7D25_09575</name>
</gene>
<protein>
    <submittedName>
        <fullName evidence="1">Uncharacterized protein</fullName>
    </submittedName>
</protein>
<dbReference type="OrthoDB" id="9872701at2"/>
<sequence length="153" mass="17712">MISNIEIIKGLVREFYQTRMVVSIDNDDFESFFLTKGKLVAFDCEEFDLWNKPYKLVCKMTQDKLESLCGGRKIARVLFLVFQPTGHELQMTDMESLHLVSKSFETVTWGIGSWHEDSVRLVTLVEVVSDDHLMNEQQLKELLGDKFSELSLI</sequence>
<comment type="caution">
    <text evidence="1">The sequence shown here is derived from an EMBL/GenBank/DDBJ whole genome shotgun (WGS) entry which is preliminary data.</text>
</comment>
<evidence type="ECO:0000313" key="2">
    <source>
        <dbReference type="Proteomes" id="UP000477980"/>
    </source>
</evidence>
<dbReference type="AlphaFoldDB" id="A0A6G1VP49"/>
<proteinExistence type="predicted"/>
<evidence type="ECO:0000313" key="1">
    <source>
        <dbReference type="EMBL" id="MQP14648.1"/>
    </source>
</evidence>
<reference evidence="1 2" key="1">
    <citation type="submission" date="2019-09" db="EMBL/GenBank/DDBJ databases">
        <title>Distinct polysaccharide growth profiles of human intestinal Prevotella copri isolates.</title>
        <authorList>
            <person name="Fehlner-Peach H."/>
            <person name="Magnabosco C."/>
            <person name="Raghavan V."/>
            <person name="Scher J.U."/>
            <person name="Tett A."/>
            <person name="Cox L.M."/>
            <person name="Gottsegen C."/>
            <person name="Watters A."/>
            <person name="Wiltshire- Gordon J.D."/>
            <person name="Segata N."/>
            <person name="Bonneau R."/>
            <person name="Littman D.R."/>
        </authorList>
    </citation>
    <scope>NUCLEOTIDE SEQUENCE [LARGE SCALE GENOMIC DNA]</scope>
    <source>
        <strain evidence="2">iAA917</strain>
    </source>
</reference>
<dbReference type="RefSeq" id="WP_153090323.1">
    <property type="nucleotide sequence ID" value="NZ_VZAH01000092.1"/>
</dbReference>
<dbReference type="Proteomes" id="UP000477980">
    <property type="component" value="Unassembled WGS sequence"/>
</dbReference>
<dbReference type="EMBL" id="VZAH01000092">
    <property type="protein sequence ID" value="MQP14648.1"/>
    <property type="molecule type" value="Genomic_DNA"/>
</dbReference>
<organism evidence="1 2">
    <name type="scientific">Segatella copri</name>
    <dbReference type="NCBI Taxonomy" id="165179"/>
    <lineage>
        <taxon>Bacteria</taxon>
        <taxon>Pseudomonadati</taxon>
        <taxon>Bacteroidota</taxon>
        <taxon>Bacteroidia</taxon>
        <taxon>Bacteroidales</taxon>
        <taxon>Prevotellaceae</taxon>
        <taxon>Segatella</taxon>
    </lineage>
</organism>
<accession>A0A6G1VP49</accession>
<name>A0A6G1VP49_9BACT</name>